<gene>
    <name evidence="3" type="ORF">GCM10023321_49790</name>
</gene>
<dbReference type="EMBL" id="BAABJP010000029">
    <property type="protein sequence ID" value="GAA5163232.1"/>
    <property type="molecule type" value="Genomic_DNA"/>
</dbReference>
<dbReference type="InterPro" id="IPR020616">
    <property type="entry name" value="Thiolase_N"/>
</dbReference>
<evidence type="ECO:0000259" key="1">
    <source>
        <dbReference type="Pfam" id="PF00108"/>
    </source>
</evidence>
<dbReference type="InterPro" id="IPR016039">
    <property type="entry name" value="Thiolase-like"/>
</dbReference>
<evidence type="ECO:0000313" key="4">
    <source>
        <dbReference type="Proteomes" id="UP001428817"/>
    </source>
</evidence>
<comment type="caution">
    <text evidence="3">The sequence shown here is derived from an EMBL/GenBank/DDBJ whole genome shotgun (WGS) entry which is preliminary data.</text>
</comment>
<dbReference type="InterPro" id="IPR002155">
    <property type="entry name" value="Thiolase"/>
</dbReference>
<organism evidence="3 4">
    <name type="scientific">Pseudonocardia eucalypti</name>
    <dbReference type="NCBI Taxonomy" id="648755"/>
    <lineage>
        <taxon>Bacteria</taxon>
        <taxon>Bacillati</taxon>
        <taxon>Actinomycetota</taxon>
        <taxon>Actinomycetes</taxon>
        <taxon>Pseudonocardiales</taxon>
        <taxon>Pseudonocardiaceae</taxon>
        <taxon>Pseudonocardia</taxon>
    </lineage>
</organism>
<sequence>MTYDGSEGGMTNGLREVAIVGVGQTDHGALHAVRDAERDDHALAARALAAAVEDAGLDKNEIEGLICARVGYHRMADITGLHSARAVFDLEGSGRMSGVAVNQAVALIRSGVVDTVALVYGNNGRSVKMKYGGEGGGPTVSYDEMYGMTSPGAYVAMMYQRYAQLYGAPEDALAPIAINNRRHAELNPIAVMRKQISRDDYLASRMIAEPLRLYDYCIINDGGVALILTTMERAKDLRHRPVRVAATAATANLTNFYTSTDLFGAACADVADRVYTESGFQPSDMNCLQIYDNFTPTVLFTLEGFGHAERGTAWQWVRDKGIGLDGGRPINTAGGHTAESYMQGWAHHVEAVVQLRGDAGPRQVEDCRVAQYMCASPIVTSHVLVGEDN</sequence>
<dbReference type="SUPFAM" id="SSF53901">
    <property type="entry name" value="Thiolase-like"/>
    <property type="match status" value="2"/>
</dbReference>
<dbReference type="Proteomes" id="UP001428817">
    <property type="component" value="Unassembled WGS sequence"/>
</dbReference>
<dbReference type="PANTHER" id="PTHR42870:SF1">
    <property type="entry name" value="NON-SPECIFIC LIPID-TRANSFER PROTEIN-LIKE 2"/>
    <property type="match status" value="1"/>
</dbReference>
<dbReference type="CDD" id="cd00829">
    <property type="entry name" value="SCP-x_thiolase"/>
    <property type="match status" value="1"/>
</dbReference>
<dbReference type="Pfam" id="PF22691">
    <property type="entry name" value="Thiolase_C_1"/>
    <property type="match status" value="1"/>
</dbReference>
<accession>A0ABP9QJY1</accession>
<feature type="domain" description="Thiolase N-terminal" evidence="1">
    <location>
        <begin position="17"/>
        <end position="230"/>
    </location>
</feature>
<dbReference type="PIRSF" id="PIRSF000429">
    <property type="entry name" value="Ac-CoA_Ac_transf"/>
    <property type="match status" value="1"/>
</dbReference>
<dbReference type="PANTHER" id="PTHR42870">
    <property type="entry name" value="ACETYL-COA C-ACETYLTRANSFERASE"/>
    <property type="match status" value="1"/>
</dbReference>
<name>A0ABP9QJY1_9PSEU</name>
<evidence type="ECO:0000313" key="3">
    <source>
        <dbReference type="EMBL" id="GAA5163232.1"/>
    </source>
</evidence>
<reference evidence="4" key="1">
    <citation type="journal article" date="2019" name="Int. J. Syst. Evol. Microbiol.">
        <title>The Global Catalogue of Microorganisms (GCM) 10K type strain sequencing project: providing services to taxonomists for standard genome sequencing and annotation.</title>
        <authorList>
            <consortium name="The Broad Institute Genomics Platform"/>
            <consortium name="The Broad Institute Genome Sequencing Center for Infectious Disease"/>
            <person name="Wu L."/>
            <person name="Ma J."/>
        </authorList>
    </citation>
    <scope>NUCLEOTIDE SEQUENCE [LARGE SCALE GENOMIC DNA]</scope>
    <source>
        <strain evidence="4">JCM 18303</strain>
    </source>
</reference>
<dbReference type="Gene3D" id="3.40.47.10">
    <property type="match status" value="1"/>
</dbReference>
<feature type="domain" description="Thiolase C-terminal" evidence="2">
    <location>
        <begin position="256"/>
        <end position="375"/>
    </location>
</feature>
<dbReference type="Pfam" id="PF00108">
    <property type="entry name" value="Thiolase_N"/>
    <property type="match status" value="1"/>
</dbReference>
<evidence type="ECO:0000259" key="2">
    <source>
        <dbReference type="Pfam" id="PF22691"/>
    </source>
</evidence>
<proteinExistence type="predicted"/>
<dbReference type="InterPro" id="IPR055140">
    <property type="entry name" value="Thiolase_C_2"/>
</dbReference>
<keyword evidence="4" id="KW-1185">Reference proteome</keyword>
<protein>
    <submittedName>
        <fullName evidence="3">Thiolase family protein</fullName>
    </submittedName>
</protein>